<feature type="region of interest" description="Disordered" evidence="7">
    <location>
        <begin position="526"/>
        <end position="574"/>
    </location>
</feature>
<evidence type="ECO:0000256" key="2">
    <source>
        <dbReference type="ARBA" id="ARBA00004496"/>
    </source>
</evidence>
<name>W4KN94_HETIT</name>
<evidence type="ECO:0000313" key="9">
    <source>
        <dbReference type="EMBL" id="ETW87288.1"/>
    </source>
</evidence>
<dbReference type="AlphaFoldDB" id="W4KN94"/>
<evidence type="ECO:0000256" key="1">
    <source>
        <dbReference type="ARBA" id="ARBA00004184"/>
    </source>
</evidence>
<dbReference type="GeneID" id="20669549"/>
<dbReference type="OrthoDB" id="1926336at2759"/>
<keyword evidence="10" id="KW-1185">Reference proteome</keyword>
<dbReference type="RefSeq" id="XP_009541208.1">
    <property type="nucleotide sequence ID" value="XM_009542913.1"/>
</dbReference>
<feature type="coiled-coil region" evidence="6">
    <location>
        <begin position="66"/>
        <end position="100"/>
    </location>
</feature>
<protein>
    <recommendedName>
        <fullName evidence="8">GRIP domain-containing protein</fullName>
    </recommendedName>
</protein>
<evidence type="ECO:0000256" key="4">
    <source>
        <dbReference type="ARBA" id="ARBA00023054"/>
    </source>
</evidence>
<dbReference type="KEGG" id="hir:HETIRDRAFT_308150"/>
<reference evidence="9 10" key="1">
    <citation type="journal article" date="2012" name="New Phytol.">
        <title>Insight into trade-off between wood decay and parasitism from the genome of a fungal forest pathogen.</title>
        <authorList>
            <person name="Olson A."/>
            <person name="Aerts A."/>
            <person name="Asiegbu F."/>
            <person name="Belbahri L."/>
            <person name="Bouzid O."/>
            <person name="Broberg A."/>
            <person name="Canback B."/>
            <person name="Coutinho P.M."/>
            <person name="Cullen D."/>
            <person name="Dalman K."/>
            <person name="Deflorio G."/>
            <person name="van Diepen L.T."/>
            <person name="Dunand C."/>
            <person name="Duplessis S."/>
            <person name="Durling M."/>
            <person name="Gonthier P."/>
            <person name="Grimwood J."/>
            <person name="Fossdal C.G."/>
            <person name="Hansson D."/>
            <person name="Henrissat B."/>
            <person name="Hietala A."/>
            <person name="Himmelstrand K."/>
            <person name="Hoffmeister D."/>
            <person name="Hogberg N."/>
            <person name="James T.Y."/>
            <person name="Karlsson M."/>
            <person name="Kohler A."/>
            <person name="Kues U."/>
            <person name="Lee Y.H."/>
            <person name="Lin Y.C."/>
            <person name="Lind M."/>
            <person name="Lindquist E."/>
            <person name="Lombard V."/>
            <person name="Lucas S."/>
            <person name="Lunden K."/>
            <person name="Morin E."/>
            <person name="Murat C."/>
            <person name="Park J."/>
            <person name="Raffaello T."/>
            <person name="Rouze P."/>
            <person name="Salamov A."/>
            <person name="Schmutz J."/>
            <person name="Solheim H."/>
            <person name="Stahlberg J."/>
            <person name="Velez H."/>
            <person name="de Vries R.P."/>
            <person name="Wiebenga A."/>
            <person name="Woodward S."/>
            <person name="Yakovlev I."/>
            <person name="Garbelotto M."/>
            <person name="Martin F."/>
            <person name="Grigoriev I.V."/>
            <person name="Stenlid J."/>
        </authorList>
    </citation>
    <scope>NUCLEOTIDE SEQUENCE [LARGE SCALE GENOMIC DNA]</scope>
    <source>
        <strain evidence="9 10">TC 32-1</strain>
    </source>
</reference>
<dbReference type="PANTHER" id="PTHR23157:SF25">
    <property type="entry name" value="GRIP AND COILED-COIL DOMAIN-CONTAINING PROTEIN 1"/>
    <property type="match status" value="1"/>
</dbReference>
<keyword evidence="3" id="KW-0963">Cytoplasm</keyword>
<dbReference type="Gene3D" id="1.10.220.60">
    <property type="entry name" value="GRIP domain"/>
    <property type="match status" value="1"/>
</dbReference>
<dbReference type="PANTHER" id="PTHR23157">
    <property type="entry name" value="GRIP AND COILED-COIL DOMAIN-CONTAINING PROTEIN 1"/>
    <property type="match status" value="1"/>
</dbReference>
<feature type="domain" description="GRIP" evidence="8">
    <location>
        <begin position="572"/>
        <end position="620"/>
    </location>
</feature>
<feature type="coiled-coil region" evidence="6">
    <location>
        <begin position="133"/>
        <end position="202"/>
    </location>
</feature>
<dbReference type="Gene3D" id="1.20.5.1700">
    <property type="match status" value="1"/>
</dbReference>
<dbReference type="SMART" id="SM00755">
    <property type="entry name" value="Grip"/>
    <property type="match status" value="1"/>
</dbReference>
<dbReference type="eggNOG" id="ENOG502S0A5">
    <property type="taxonomic scope" value="Eukaryota"/>
</dbReference>
<evidence type="ECO:0000259" key="8">
    <source>
        <dbReference type="PROSITE" id="PS50913"/>
    </source>
</evidence>
<feature type="compositionally biased region" description="Polar residues" evidence="7">
    <location>
        <begin position="535"/>
        <end position="547"/>
    </location>
</feature>
<feature type="coiled-coil region" evidence="6">
    <location>
        <begin position="428"/>
        <end position="525"/>
    </location>
</feature>
<dbReference type="HOGENOM" id="CLU_007533_1_0_1"/>
<dbReference type="Pfam" id="PF01465">
    <property type="entry name" value="GRIP"/>
    <property type="match status" value="1"/>
</dbReference>
<keyword evidence="4 6" id="KW-0175">Coiled coil</keyword>
<evidence type="ECO:0000256" key="7">
    <source>
        <dbReference type="SAM" id="MobiDB-lite"/>
    </source>
</evidence>
<sequence length="621" mass="70673">MKGSNSSIEVDVDAMRERLKSVEQRFSDVSTSFKRLQAEKLAADKVLQELTPVQTLRDVDGLRDYLQNFTLKVEISQDEIRRLNGKLTRQEERIEELRDTHRLESQSQVDLVDTLRKQLEEAGSLINAVRASSALTEADAAKQKMEIEKLQAELSKAKASAKDEEEKRTKAISLLKTVRQKLVKSEKERDDAVKELNMVKEQERGEREKDHAERLRLQGEVDKAKADKETMVINLRAQFERETAALKEKNERELLAMKGQLELEAITVKASHDQIVVAKNARIAGLEKSVQSLSSEKNTLFDQLQLRQAELESSQSHLEVLQSQNTELQYQLRESSDRISLLTEELIDSRREQESRARGVSSSAEDVARLLYSTEAKYEAKLSDLRRKLATVEAERNEIESELGQKLEGKTREAEKIKNSIDDSVKSQQNLEEVIGELQAEIERLKEETRTYRTQISQLQADADQVAHIESVAKQQHSELSEKVAALERQIEETRAKESQARAHNKTLRDELRKVQSSAALLERQRNPGVGYWGSTRSESVAENQRPGSPALSGVPSRVSSPQPAMPPASPSNDEEVNLEYLRNVILQFLEHKEMRPNLIRVLSIILHFTPQETRRLIAKV</sequence>
<dbReference type="EMBL" id="KI925454">
    <property type="protein sequence ID" value="ETW87288.1"/>
    <property type="molecule type" value="Genomic_DNA"/>
</dbReference>
<dbReference type="Proteomes" id="UP000030671">
    <property type="component" value="Unassembled WGS sequence"/>
</dbReference>
<dbReference type="InterPro" id="IPR000237">
    <property type="entry name" value="GRIP_dom"/>
</dbReference>
<keyword evidence="5" id="KW-0472">Membrane</keyword>
<feature type="coiled-coil region" evidence="6">
    <location>
        <begin position="375"/>
        <end position="402"/>
    </location>
</feature>
<accession>W4KN94</accession>
<dbReference type="InParanoid" id="W4KN94"/>
<organism evidence="9 10">
    <name type="scientific">Heterobasidion irregulare (strain TC 32-1)</name>
    <dbReference type="NCBI Taxonomy" id="747525"/>
    <lineage>
        <taxon>Eukaryota</taxon>
        <taxon>Fungi</taxon>
        <taxon>Dikarya</taxon>
        <taxon>Basidiomycota</taxon>
        <taxon>Agaricomycotina</taxon>
        <taxon>Agaricomycetes</taxon>
        <taxon>Russulales</taxon>
        <taxon>Bondarzewiaceae</taxon>
        <taxon>Heterobasidion</taxon>
        <taxon>Heterobasidion annosum species complex</taxon>
    </lineage>
</organism>
<dbReference type="GO" id="GO:0005794">
    <property type="term" value="C:Golgi apparatus"/>
    <property type="evidence" value="ECO:0007669"/>
    <property type="project" value="TreeGrafter"/>
</dbReference>
<evidence type="ECO:0000256" key="6">
    <source>
        <dbReference type="SAM" id="Coils"/>
    </source>
</evidence>
<gene>
    <name evidence="9" type="ORF">HETIRDRAFT_308150</name>
</gene>
<proteinExistence type="predicted"/>
<dbReference type="PROSITE" id="PS50913">
    <property type="entry name" value="GRIP"/>
    <property type="match status" value="1"/>
</dbReference>
<evidence type="ECO:0000256" key="3">
    <source>
        <dbReference type="ARBA" id="ARBA00022490"/>
    </source>
</evidence>
<dbReference type="STRING" id="747525.W4KN94"/>
<evidence type="ECO:0000256" key="5">
    <source>
        <dbReference type="ARBA" id="ARBA00023136"/>
    </source>
</evidence>
<evidence type="ECO:0000313" key="10">
    <source>
        <dbReference type="Proteomes" id="UP000030671"/>
    </source>
</evidence>
<comment type="subcellular location">
    <subcellularLocation>
        <location evidence="2">Cytoplasm</location>
    </subcellularLocation>
    <subcellularLocation>
        <location evidence="1">Endomembrane system</location>
        <topology evidence="1">Peripheral membrane protein</topology>
    </subcellularLocation>
</comment>
<dbReference type="InterPro" id="IPR051952">
    <property type="entry name" value="Golgi-autophagy_related"/>
</dbReference>